<keyword evidence="1" id="KW-1133">Transmembrane helix</keyword>
<protein>
    <recommendedName>
        <fullName evidence="4">Coiled-coil protein</fullName>
    </recommendedName>
</protein>
<keyword evidence="3" id="KW-1185">Reference proteome</keyword>
<evidence type="ECO:0000313" key="3">
    <source>
        <dbReference type="Proteomes" id="UP000055035"/>
    </source>
</evidence>
<keyword evidence="1" id="KW-0812">Transmembrane</keyword>
<dbReference type="AlphaFoldDB" id="A0A0W0VC96"/>
<dbReference type="Proteomes" id="UP000055035">
    <property type="component" value="Unassembled WGS sequence"/>
</dbReference>
<sequence>MTAVLQRLHAQLGYDLKESAVTHNSQWEFTSFLNQQKSPYFEILLKEHVILNIEYSIYCTKLANRLLGQKPIADSEEITEQVAAALVMAELLAHLYRHYLSVPREVKRLEDEKKIYCSFLRKRGYQFPSQQELIPSPGFFAQKVRDTTAFFNWPRLFSGRIRRVFTTVVLIPQIQELQYFSRFVLFADRYVNPALTYFSWLFYVPRLATNLFLLLKHLIPGKWWMSEQERSLSWQLRLHLQVQRRWFELGNDGIFFTSGLLNCFVLTGALAPIAMYVIIALFLFDALWTGLRAYVELGRLNHLENYYAAKRKELEARMASPAEIAELSVYQEALRERVLFERSRLLLPVMSNTVLFISMLLALPFLTTPILGFIGAMLVATVTCVAFMRTQQLEKIRPANRIMELSQPKYGIVSEGFFPCPNRSLNHVDPEIKEQDSALVLKQ</sequence>
<name>A0A0W0VC96_9GAMM</name>
<dbReference type="PATRIC" id="fig|456.5.peg.2160"/>
<evidence type="ECO:0000313" key="2">
    <source>
        <dbReference type="EMBL" id="KTD17711.1"/>
    </source>
</evidence>
<proteinExistence type="predicted"/>
<keyword evidence="1" id="KW-0472">Membrane</keyword>
<dbReference type="EMBL" id="LNYJ01000011">
    <property type="protein sequence ID" value="KTD17711.1"/>
    <property type="molecule type" value="Genomic_DNA"/>
</dbReference>
<organism evidence="2 3">
    <name type="scientific">Legionella jordanis</name>
    <dbReference type="NCBI Taxonomy" id="456"/>
    <lineage>
        <taxon>Bacteria</taxon>
        <taxon>Pseudomonadati</taxon>
        <taxon>Pseudomonadota</taxon>
        <taxon>Gammaproteobacteria</taxon>
        <taxon>Legionellales</taxon>
        <taxon>Legionellaceae</taxon>
        <taxon>Legionella</taxon>
    </lineage>
</organism>
<accession>A0A0W0VC96</accession>
<reference evidence="2 3" key="1">
    <citation type="submission" date="2015-11" db="EMBL/GenBank/DDBJ databases">
        <title>Genomic analysis of 38 Legionella species identifies large and diverse effector repertoires.</title>
        <authorList>
            <person name="Burstein D."/>
            <person name="Amaro F."/>
            <person name="Zusman T."/>
            <person name="Lifshitz Z."/>
            <person name="Cohen O."/>
            <person name="Gilbert J.A."/>
            <person name="Pupko T."/>
            <person name="Shuman H.A."/>
            <person name="Segal G."/>
        </authorList>
    </citation>
    <scope>NUCLEOTIDE SEQUENCE [LARGE SCALE GENOMIC DNA]</scope>
    <source>
        <strain evidence="2 3">BL-540</strain>
    </source>
</reference>
<gene>
    <name evidence="2" type="ORF">Ljor_2017</name>
</gene>
<dbReference type="RefSeq" id="WP_058471439.1">
    <property type="nucleotide sequence ID" value="NZ_CAAAIC010000001.1"/>
</dbReference>
<comment type="caution">
    <text evidence="2">The sequence shown here is derived from an EMBL/GenBank/DDBJ whole genome shotgun (WGS) entry which is preliminary data.</text>
</comment>
<feature type="transmembrane region" description="Helical" evidence="1">
    <location>
        <begin position="345"/>
        <end position="364"/>
    </location>
</feature>
<feature type="transmembrane region" description="Helical" evidence="1">
    <location>
        <begin position="370"/>
        <end position="388"/>
    </location>
</feature>
<evidence type="ECO:0008006" key="4">
    <source>
        <dbReference type="Google" id="ProtNLM"/>
    </source>
</evidence>
<dbReference type="OrthoDB" id="5646800at2"/>
<dbReference type="STRING" id="456.Ljor_2017"/>
<evidence type="ECO:0000256" key="1">
    <source>
        <dbReference type="SAM" id="Phobius"/>
    </source>
</evidence>
<feature type="transmembrane region" description="Helical" evidence="1">
    <location>
        <begin position="273"/>
        <end position="295"/>
    </location>
</feature>